<dbReference type="Gene3D" id="2.70.98.70">
    <property type="match status" value="1"/>
</dbReference>
<dbReference type="InterPro" id="IPR008929">
    <property type="entry name" value="Chondroitin_lyas"/>
</dbReference>
<dbReference type="Pfam" id="PF07940">
    <property type="entry name" value="Hepar_II_III_C"/>
    <property type="match status" value="1"/>
</dbReference>
<gene>
    <name evidence="3" type="ORF">JDO7802_00356</name>
</gene>
<evidence type="ECO:0000313" key="4">
    <source>
        <dbReference type="Proteomes" id="UP000049222"/>
    </source>
</evidence>
<dbReference type="InterPro" id="IPR012480">
    <property type="entry name" value="Hepar_II_III_C"/>
</dbReference>
<reference evidence="3 4" key="1">
    <citation type="submission" date="2015-07" db="EMBL/GenBank/DDBJ databases">
        <authorList>
            <person name="Noorani M."/>
        </authorList>
    </citation>
    <scope>NUCLEOTIDE SEQUENCE [LARGE SCALE GENOMIC DNA]</scope>
    <source>
        <strain evidence="3 4">CECT 7802</strain>
    </source>
</reference>
<dbReference type="GO" id="GO:0016829">
    <property type="term" value="F:lyase activity"/>
    <property type="evidence" value="ECO:0007669"/>
    <property type="project" value="InterPro"/>
</dbReference>
<dbReference type="STRING" id="420998.JDO7802_00356"/>
<proteinExistence type="predicted"/>
<evidence type="ECO:0000313" key="3">
    <source>
        <dbReference type="EMBL" id="CTQ48354.1"/>
    </source>
</evidence>
<feature type="domain" description="Heparinase II/III-like C-terminal" evidence="2">
    <location>
        <begin position="288"/>
        <end position="545"/>
    </location>
</feature>
<name>A0A0M6YEJ0_9RHOB</name>
<keyword evidence="4" id="KW-1185">Reference proteome</keyword>
<evidence type="ECO:0000256" key="1">
    <source>
        <dbReference type="ARBA" id="ARBA00004196"/>
    </source>
</evidence>
<evidence type="ECO:0000259" key="2">
    <source>
        <dbReference type="Pfam" id="PF07940"/>
    </source>
</evidence>
<organism evidence="3 4">
    <name type="scientific">Jannaschia donghaensis</name>
    <dbReference type="NCBI Taxonomy" id="420998"/>
    <lineage>
        <taxon>Bacteria</taxon>
        <taxon>Pseudomonadati</taxon>
        <taxon>Pseudomonadota</taxon>
        <taxon>Alphaproteobacteria</taxon>
        <taxon>Rhodobacterales</taxon>
        <taxon>Roseobacteraceae</taxon>
        <taxon>Jannaschia</taxon>
    </lineage>
</organism>
<protein>
    <submittedName>
        <fullName evidence="3">Heparinase II/III-like protein</fullName>
    </submittedName>
</protein>
<accession>A0A0M6YEJ0</accession>
<dbReference type="GO" id="GO:0030313">
    <property type="term" value="C:cell envelope"/>
    <property type="evidence" value="ECO:0007669"/>
    <property type="project" value="UniProtKB-SubCell"/>
</dbReference>
<dbReference type="OrthoDB" id="9787373at2"/>
<dbReference type="EMBL" id="CXSU01000005">
    <property type="protein sequence ID" value="CTQ48354.1"/>
    <property type="molecule type" value="Genomic_DNA"/>
</dbReference>
<dbReference type="AlphaFoldDB" id="A0A0M6YEJ0"/>
<dbReference type="Proteomes" id="UP000049222">
    <property type="component" value="Unassembled WGS sequence"/>
</dbReference>
<comment type="subcellular location">
    <subcellularLocation>
        <location evidence="1">Cell envelope</location>
    </subcellularLocation>
</comment>
<sequence>MRTGLRLGLARPPRGPRALIWQPEPRGTGSVRRGQQMLSGLWHLAGQVVEAPGRTPWQIDTPSTPFQMQLHGMGWLDDVMATGGRAARTAAQTWVVDWGKRFGTGKGPGWDAALTGRRLLRQISHAPTLLSGMEPADQKIYFDLLYRQAGYLAGEWTEAPGGLARMEALTGLLYAGLTLEGMADVAPIATRALAGAAADDIGEDGGLVSRNPEALLEVAMLLGWAIEAIRANGDVPADLLSAQARIVPTLRALRHADGGLARFHGGSRGRPGRLDRVLATSGIRARNDSGLAMGFAPIAHGRTTLIADAAPPATGPNSGSAHASTLAFEMTSGNCPVIVNCGPGGAFGPDWHRAGRATASHSTLEVTGWSTARVGPLMAVGKRQIAPMITPPKRVQWQRSASRRASTIVLSHDGYGETHGLTHLRRLVLSTDGRRLDGEDSLRAMTNTDKERLDDVRMDLRPRGLPFAIRFHLHPDADAQIDMGGRAVSLALPSGEVWVFRPGREMKLSLEPSVHLEPGRLKPRPAQQVVLSDALVSYAATIDWTLTRAQEATELPPTDAEGL</sequence>
<dbReference type="Gene3D" id="1.50.10.100">
    <property type="entry name" value="Chondroitin AC/alginate lyase"/>
    <property type="match status" value="1"/>
</dbReference>